<accession>A0A1M5AK47</accession>
<evidence type="ECO:0000256" key="1">
    <source>
        <dbReference type="SAM" id="Phobius"/>
    </source>
</evidence>
<dbReference type="AlphaFoldDB" id="A0A1M5AK47"/>
<feature type="transmembrane region" description="Helical" evidence="1">
    <location>
        <begin position="111"/>
        <end position="131"/>
    </location>
</feature>
<organism evidence="2 3">
    <name type="scientific">Streptoalloteichus hindustanus</name>
    <dbReference type="NCBI Taxonomy" id="2017"/>
    <lineage>
        <taxon>Bacteria</taxon>
        <taxon>Bacillati</taxon>
        <taxon>Actinomycetota</taxon>
        <taxon>Actinomycetes</taxon>
        <taxon>Pseudonocardiales</taxon>
        <taxon>Pseudonocardiaceae</taxon>
        <taxon>Streptoalloteichus</taxon>
    </lineage>
</organism>
<gene>
    <name evidence="2" type="ORF">SAMN05444320_103159</name>
</gene>
<protein>
    <recommendedName>
        <fullName evidence="4">DUF4383 domain-containing protein</fullName>
    </recommendedName>
</protein>
<keyword evidence="1" id="KW-1133">Transmembrane helix</keyword>
<evidence type="ECO:0008006" key="4">
    <source>
        <dbReference type="Google" id="ProtNLM"/>
    </source>
</evidence>
<feature type="transmembrane region" description="Helical" evidence="1">
    <location>
        <begin position="48"/>
        <end position="66"/>
    </location>
</feature>
<dbReference type="STRING" id="2017.SAMN05444320_103159"/>
<evidence type="ECO:0000313" key="3">
    <source>
        <dbReference type="Proteomes" id="UP000184501"/>
    </source>
</evidence>
<proteinExistence type="predicted"/>
<keyword evidence="3" id="KW-1185">Reference proteome</keyword>
<dbReference type="EMBL" id="FQVN01000003">
    <property type="protein sequence ID" value="SHF30648.1"/>
    <property type="molecule type" value="Genomic_DNA"/>
</dbReference>
<sequence length="160" mass="16639">MTAGERRHGPADLPRVLGAALGFGYLVLGVSGLASAVGVGAVVAGRPVGTGVHLAQIGLGLLRFVVLRGPAGVRVFGLAVLAAHAVLVTAIAGMVRLPFGDHLDLGWPGNATYLAGVLVGLLLVVGGRRAAADDRDRVRVRVRVRDRDRGPARRRRPRRA</sequence>
<feature type="transmembrane region" description="Helical" evidence="1">
    <location>
        <begin position="16"/>
        <end position="42"/>
    </location>
</feature>
<keyword evidence="1" id="KW-0472">Membrane</keyword>
<feature type="transmembrane region" description="Helical" evidence="1">
    <location>
        <begin position="78"/>
        <end position="99"/>
    </location>
</feature>
<evidence type="ECO:0000313" key="2">
    <source>
        <dbReference type="EMBL" id="SHF30648.1"/>
    </source>
</evidence>
<reference evidence="2 3" key="1">
    <citation type="submission" date="2016-11" db="EMBL/GenBank/DDBJ databases">
        <authorList>
            <person name="Jaros S."/>
            <person name="Januszkiewicz K."/>
            <person name="Wedrychowicz H."/>
        </authorList>
    </citation>
    <scope>NUCLEOTIDE SEQUENCE [LARGE SCALE GENOMIC DNA]</scope>
    <source>
        <strain evidence="2 3">DSM 44523</strain>
    </source>
</reference>
<dbReference type="Proteomes" id="UP000184501">
    <property type="component" value="Unassembled WGS sequence"/>
</dbReference>
<dbReference type="RefSeq" id="WP_073481337.1">
    <property type="nucleotide sequence ID" value="NZ_FQVN01000003.1"/>
</dbReference>
<name>A0A1M5AK47_STRHI</name>
<keyword evidence="1" id="KW-0812">Transmembrane</keyword>